<comment type="subcellular location">
    <subcellularLocation>
        <location evidence="1">Membrane</location>
        <topology evidence="1">Lipid-anchor</topology>
    </subcellularLocation>
</comment>
<dbReference type="InterPro" id="IPR038501">
    <property type="entry name" value="Spore_GerAC_C_sf"/>
</dbReference>
<keyword evidence="3" id="KW-0309">Germination</keyword>
<keyword evidence="7" id="KW-0449">Lipoprotein</keyword>
<keyword evidence="12" id="KW-1185">Reference proteome</keyword>
<reference evidence="11 12" key="1">
    <citation type="submission" date="2019-10" db="EMBL/GenBank/DDBJ databases">
        <title>Description of Paenibacillus humi sp. nov.</title>
        <authorList>
            <person name="Carlier A."/>
            <person name="Qi S."/>
        </authorList>
    </citation>
    <scope>NUCLEOTIDE SEQUENCE [LARGE SCALE GENOMIC DNA]</scope>
    <source>
        <strain evidence="11 12">LMG 31461</strain>
    </source>
</reference>
<evidence type="ECO:0000256" key="5">
    <source>
        <dbReference type="ARBA" id="ARBA00023136"/>
    </source>
</evidence>
<evidence type="ECO:0000256" key="1">
    <source>
        <dbReference type="ARBA" id="ARBA00004635"/>
    </source>
</evidence>
<evidence type="ECO:0000256" key="7">
    <source>
        <dbReference type="ARBA" id="ARBA00023288"/>
    </source>
</evidence>
<comment type="similarity">
    <text evidence="2">Belongs to the GerABKC lipoprotein family.</text>
</comment>
<organism evidence="11 12">
    <name type="scientific">Paenibacillus plantarum</name>
    <dbReference type="NCBI Taxonomy" id="2654975"/>
    <lineage>
        <taxon>Bacteria</taxon>
        <taxon>Bacillati</taxon>
        <taxon>Bacillota</taxon>
        <taxon>Bacilli</taxon>
        <taxon>Bacillales</taxon>
        <taxon>Paenibacillaceae</taxon>
        <taxon>Paenibacillus</taxon>
    </lineage>
</organism>
<comment type="caution">
    <text evidence="11">The sequence shown here is derived from an EMBL/GenBank/DDBJ whole genome shotgun (WGS) entry which is preliminary data.</text>
</comment>
<proteinExistence type="inferred from homology"/>
<dbReference type="Proteomes" id="UP000653578">
    <property type="component" value="Unassembled WGS sequence"/>
</dbReference>
<keyword evidence="5" id="KW-0472">Membrane</keyword>
<evidence type="ECO:0000259" key="10">
    <source>
        <dbReference type="Pfam" id="PF25198"/>
    </source>
</evidence>
<keyword evidence="6" id="KW-0564">Palmitate</keyword>
<evidence type="ECO:0000256" key="4">
    <source>
        <dbReference type="ARBA" id="ARBA00022729"/>
    </source>
</evidence>
<dbReference type="InterPro" id="IPR046953">
    <property type="entry name" value="Spore_GerAC-like_C"/>
</dbReference>
<evidence type="ECO:0000256" key="6">
    <source>
        <dbReference type="ARBA" id="ARBA00023139"/>
    </source>
</evidence>
<dbReference type="Gene3D" id="3.30.300.210">
    <property type="entry name" value="Nutrient germinant receptor protein C, domain 3"/>
    <property type="match status" value="1"/>
</dbReference>
<protein>
    <submittedName>
        <fullName evidence="11">Ger(X)C family spore germination protein</fullName>
    </submittedName>
</protein>
<gene>
    <name evidence="11" type="ORF">GC096_31915</name>
</gene>
<dbReference type="PANTHER" id="PTHR35789">
    <property type="entry name" value="SPORE GERMINATION PROTEIN B3"/>
    <property type="match status" value="1"/>
</dbReference>
<evidence type="ECO:0000256" key="2">
    <source>
        <dbReference type="ARBA" id="ARBA00007886"/>
    </source>
</evidence>
<evidence type="ECO:0000256" key="8">
    <source>
        <dbReference type="SAM" id="SignalP"/>
    </source>
</evidence>
<dbReference type="RefSeq" id="WP_171636078.1">
    <property type="nucleotide sequence ID" value="NZ_WHNY01000075.1"/>
</dbReference>
<dbReference type="PROSITE" id="PS51257">
    <property type="entry name" value="PROKAR_LIPOPROTEIN"/>
    <property type="match status" value="1"/>
</dbReference>
<dbReference type="PANTHER" id="PTHR35789:SF1">
    <property type="entry name" value="SPORE GERMINATION PROTEIN B3"/>
    <property type="match status" value="1"/>
</dbReference>
<dbReference type="InterPro" id="IPR057336">
    <property type="entry name" value="GerAC_N"/>
</dbReference>
<accession>A0ABX1XJI2</accession>
<evidence type="ECO:0000313" key="11">
    <source>
        <dbReference type="EMBL" id="NOU68643.1"/>
    </source>
</evidence>
<evidence type="ECO:0000313" key="12">
    <source>
        <dbReference type="Proteomes" id="UP000653578"/>
    </source>
</evidence>
<dbReference type="EMBL" id="WHNY01000075">
    <property type="protein sequence ID" value="NOU68643.1"/>
    <property type="molecule type" value="Genomic_DNA"/>
</dbReference>
<evidence type="ECO:0000256" key="3">
    <source>
        <dbReference type="ARBA" id="ARBA00022544"/>
    </source>
</evidence>
<dbReference type="Pfam" id="PF05504">
    <property type="entry name" value="Spore_GerAC"/>
    <property type="match status" value="1"/>
</dbReference>
<name>A0ABX1XJI2_9BACL</name>
<evidence type="ECO:0000259" key="9">
    <source>
        <dbReference type="Pfam" id="PF05504"/>
    </source>
</evidence>
<dbReference type="NCBIfam" id="TIGR02887">
    <property type="entry name" value="spore_ger_x_C"/>
    <property type="match status" value="1"/>
</dbReference>
<feature type="domain" description="Spore germination protein N-terminal" evidence="10">
    <location>
        <begin position="25"/>
        <end position="199"/>
    </location>
</feature>
<feature type="signal peptide" evidence="8">
    <location>
        <begin position="1"/>
        <end position="23"/>
    </location>
</feature>
<sequence length="390" mass="44654">MKHKRLWKLVVMMLGLLVMSGCATDVKDIDKLNYASTIGVDYKDGKYHGYIQFNDFQSVAKTSDTQRSPSKIWVGEGVGDSFEESLFDLYRTAQEKIYWGHVTAIVVSEEAFKQGIGNIYDSFVRYYEFRLTPWVYGTRESIKEILSTGGFFGQSPLSTILHEPTGNYSQTSFIKPIKLHRLIGQMNEDGFTSCIPTLAVNKKSWVEKKNNEPKLTIDGAIFLKREVYKSYIPVEELIGLRWIQSGSVRAGVSVPSKTEPSVEIVVDNPKTKLKMVKIDDRPQFNIDMKATGYVVSRINNQLLGLQQLTQKSTENIEKEIRKSFMAGMKRNTDIYNLEHDLFRYHYQDWKAITTQSEGMLLNENEIRDVHIDLNIEHTSAGKNSTIRRSE</sequence>
<dbReference type="InterPro" id="IPR008844">
    <property type="entry name" value="Spore_GerAC-like"/>
</dbReference>
<dbReference type="Pfam" id="PF25198">
    <property type="entry name" value="Spore_GerAC_N"/>
    <property type="match status" value="1"/>
</dbReference>
<keyword evidence="4 8" id="KW-0732">Signal</keyword>
<feature type="domain" description="Spore germination GerAC-like C-terminal" evidence="9">
    <location>
        <begin position="219"/>
        <end position="378"/>
    </location>
</feature>
<feature type="chain" id="PRO_5045461242" evidence="8">
    <location>
        <begin position="24"/>
        <end position="390"/>
    </location>
</feature>